<dbReference type="SUPFAM" id="SSF51735">
    <property type="entry name" value="NAD(P)-binding Rossmann-fold domains"/>
    <property type="match status" value="1"/>
</dbReference>
<dbReference type="GO" id="GO:0016020">
    <property type="term" value="C:membrane"/>
    <property type="evidence" value="ECO:0007669"/>
    <property type="project" value="TreeGrafter"/>
</dbReference>
<dbReference type="AlphaFoldDB" id="A0A7C8MEP7"/>
<dbReference type="Pfam" id="PF00106">
    <property type="entry name" value="adh_short"/>
    <property type="match status" value="1"/>
</dbReference>
<dbReference type="PRINTS" id="PR00081">
    <property type="entry name" value="GDHRDH"/>
</dbReference>
<reference evidence="4 5" key="1">
    <citation type="submission" date="2020-01" db="EMBL/GenBank/DDBJ databases">
        <authorList>
            <consortium name="DOE Joint Genome Institute"/>
            <person name="Haridas S."/>
            <person name="Albert R."/>
            <person name="Binder M."/>
            <person name="Bloem J."/>
            <person name="Labutti K."/>
            <person name="Salamov A."/>
            <person name="Andreopoulos B."/>
            <person name="Baker S.E."/>
            <person name="Barry K."/>
            <person name="Bills G."/>
            <person name="Bluhm B.H."/>
            <person name="Cannon C."/>
            <person name="Castanera R."/>
            <person name="Culley D.E."/>
            <person name="Daum C."/>
            <person name="Ezra D."/>
            <person name="Gonzalez J.B."/>
            <person name="Henrissat B."/>
            <person name="Kuo A."/>
            <person name="Liang C."/>
            <person name="Lipzen A."/>
            <person name="Lutzoni F."/>
            <person name="Magnuson J."/>
            <person name="Mondo S."/>
            <person name="Nolan M."/>
            <person name="Ohm R."/>
            <person name="Pangilinan J."/>
            <person name="Park H.-J.H."/>
            <person name="Ramirez L."/>
            <person name="Alfaro M."/>
            <person name="Sun H."/>
            <person name="Tritt A."/>
            <person name="Yoshinaga Y."/>
            <person name="Zwiers L.-H.L."/>
            <person name="Turgeon B.G."/>
            <person name="Goodwin S.B."/>
            <person name="Spatafora J.W."/>
            <person name="Crous P.W."/>
            <person name="Grigoriev I.V."/>
        </authorList>
    </citation>
    <scope>NUCLEOTIDE SEQUENCE [LARGE SCALE GENOMIC DNA]</scope>
    <source>
        <strain evidence="4 5">CBS 611.86</strain>
    </source>
</reference>
<dbReference type="PANTHER" id="PTHR44196:SF1">
    <property type="entry name" value="DEHYDROGENASE_REDUCTASE SDR FAMILY MEMBER 7B"/>
    <property type="match status" value="1"/>
</dbReference>
<dbReference type="InterPro" id="IPR036291">
    <property type="entry name" value="NAD(P)-bd_dom_sf"/>
</dbReference>
<dbReference type="Gene3D" id="3.40.50.720">
    <property type="entry name" value="NAD(P)-binding Rossmann-like Domain"/>
    <property type="match status" value="1"/>
</dbReference>
<keyword evidence="2" id="KW-0560">Oxidoreductase</keyword>
<dbReference type="Proteomes" id="UP000481861">
    <property type="component" value="Unassembled WGS sequence"/>
</dbReference>
<dbReference type="PANTHER" id="PTHR44196">
    <property type="entry name" value="DEHYDROGENASE/REDUCTASE SDR FAMILY MEMBER 7B"/>
    <property type="match status" value="1"/>
</dbReference>
<proteinExistence type="inferred from homology"/>
<evidence type="ECO:0000313" key="5">
    <source>
        <dbReference type="Proteomes" id="UP000481861"/>
    </source>
</evidence>
<dbReference type="GO" id="GO:0016491">
    <property type="term" value="F:oxidoreductase activity"/>
    <property type="evidence" value="ECO:0007669"/>
    <property type="project" value="UniProtKB-KW"/>
</dbReference>
<name>A0A7C8MEP7_9PLEO</name>
<dbReference type="InterPro" id="IPR002347">
    <property type="entry name" value="SDR_fam"/>
</dbReference>
<organism evidence="4 5">
    <name type="scientific">Massariosphaeria phaeospora</name>
    <dbReference type="NCBI Taxonomy" id="100035"/>
    <lineage>
        <taxon>Eukaryota</taxon>
        <taxon>Fungi</taxon>
        <taxon>Dikarya</taxon>
        <taxon>Ascomycota</taxon>
        <taxon>Pezizomycotina</taxon>
        <taxon>Dothideomycetes</taxon>
        <taxon>Pleosporomycetidae</taxon>
        <taxon>Pleosporales</taxon>
        <taxon>Pleosporales incertae sedis</taxon>
        <taxon>Massariosphaeria</taxon>
    </lineage>
</organism>
<evidence type="ECO:0000256" key="3">
    <source>
        <dbReference type="RuleBase" id="RU000363"/>
    </source>
</evidence>
<dbReference type="CDD" id="cd05233">
    <property type="entry name" value="SDR_c"/>
    <property type="match status" value="1"/>
</dbReference>
<sequence>MAPPVEPHPGFAFTGWDSLHHDIYPAISASQTKSLAQPGKVVLVTGAGRGLGRATALQYAHANVKTLILCARTASQLDEVESAIASINSSIRVLKYTLDVTNTDAVKKTAEDVTAKEGRLDVLVNNAGYSSEWVSLTECDPEEWWLTLDINLKGCFLLQHAFLPLLASTAAQNSSSVHVINVSSVGAHTAQPGASAYNISKFALLRLNDFVNVEYGAKGVNAIAIHPGGVVTELSKNVAEIQQYLTDTPELFGGFSVWLTSKPRPWLSGRYVSAVWDAEKLESMKDEIVEGDKLKMKMTV</sequence>
<gene>
    <name evidence="4" type="ORF">BDV95DRAFT_625671</name>
</gene>
<dbReference type="PRINTS" id="PR00080">
    <property type="entry name" value="SDRFAMILY"/>
</dbReference>
<evidence type="ECO:0000313" key="4">
    <source>
        <dbReference type="EMBL" id="KAF2876416.1"/>
    </source>
</evidence>
<evidence type="ECO:0000256" key="1">
    <source>
        <dbReference type="ARBA" id="ARBA00006484"/>
    </source>
</evidence>
<evidence type="ECO:0000256" key="2">
    <source>
        <dbReference type="ARBA" id="ARBA00023002"/>
    </source>
</evidence>
<dbReference type="EMBL" id="JAADJZ010000003">
    <property type="protein sequence ID" value="KAF2876416.1"/>
    <property type="molecule type" value="Genomic_DNA"/>
</dbReference>
<comment type="caution">
    <text evidence="4">The sequence shown here is derived from an EMBL/GenBank/DDBJ whole genome shotgun (WGS) entry which is preliminary data.</text>
</comment>
<keyword evidence="5" id="KW-1185">Reference proteome</keyword>
<comment type="similarity">
    <text evidence="1 3">Belongs to the short-chain dehydrogenases/reductases (SDR) family.</text>
</comment>
<protein>
    <submittedName>
        <fullName evidence="4">Putative oxidoreductase ucpA</fullName>
    </submittedName>
</protein>
<dbReference type="OrthoDB" id="1933717at2759"/>
<accession>A0A7C8MEP7</accession>